<gene>
    <name evidence="1" type="ORF">V5E97_00580</name>
</gene>
<reference evidence="1" key="1">
    <citation type="submission" date="2024-05" db="EMBL/GenBank/DDBJ databases">
        <title>Planctomycetes of the genus Singulisphaera possess chitinolytic capabilities.</title>
        <authorList>
            <person name="Ivanova A."/>
        </authorList>
    </citation>
    <scope>NUCLEOTIDE SEQUENCE</scope>
    <source>
        <strain evidence="1">Ch08T</strain>
    </source>
</reference>
<evidence type="ECO:0000313" key="1">
    <source>
        <dbReference type="EMBL" id="XBH04544.1"/>
    </source>
</evidence>
<name>A0AAU7CH12_9BACT</name>
<accession>A0AAU7CH12</accession>
<dbReference type="AlphaFoldDB" id="A0AAU7CH12"/>
<dbReference type="EMBL" id="CP155447">
    <property type="protein sequence ID" value="XBH04544.1"/>
    <property type="molecule type" value="Genomic_DNA"/>
</dbReference>
<organism evidence="1">
    <name type="scientific">Singulisphaera sp. Ch08</name>
    <dbReference type="NCBI Taxonomy" id="3120278"/>
    <lineage>
        <taxon>Bacteria</taxon>
        <taxon>Pseudomonadati</taxon>
        <taxon>Planctomycetota</taxon>
        <taxon>Planctomycetia</taxon>
        <taxon>Isosphaerales</taxon>
        <taxon>Isosphaeraceae</taxon>
        <taxon>Singulisphaera</taxon>
    </lineage>
</organism>
<sequence>MATDESRIIVAVGATAHTVCVHHHDFPEIRSEGQNPEDAATHLANQLTRALDSALTQWRREAMSQAIADVHAFVVAKGS</sequence>
<dbReference type="RefSeq" id="WP_406697316.1">
    <property type="nucleotide sequence ID" value="NZ_CP155447.1"/>
</dbReference>
<proteinExistence type="predicted"/>
<protein>
    <submittedName>
        <fullName evidence="1">Uncharacterized protein</fullName>
    </submittedName>
</protein>